<evidence type="ECO:0000256" key="3">
    <source>
        <dbReference type="ARBA" id="ARBA00023163"/>
    </source>
</evidence>
<dbReference type="InterPro" id="IPR008920">
    <property type="entry name" value="TF_FadR/GntR_C"/>
</dbReference>
<proteinExistence type="predicted"/>
<evidence type="ECO:0000313" key="4">
    <source>
        <dbReference type="EMBL" id="BBH20622.1"/>
    </source>
</evidence>
<dbReference type="Gene3D" id="1.20.120.530">
    <property type="entry name" value="GntR ligand-binding domain-like"/>
    <property type="match status" value="1"/>
</dbReference>
<dbReference type="PANTHER" id="PTHR43537">
    <property type="entry name" value="TRANSCRIPTIONAL REGULATOR, GNTR FAMILY"/>
    <property type="match status" value="1"/>
</dbReference>
<dbReference type="EMBL" id="AP019308">
    <property type="protein sequence ID" value="BBH20622.1"/>
    <property type="molecule type" value="Genomic_DNA"/>
</dbReference>
<evidence type="ECO:0000256" key="1">
    <source>
        <dbReference type="ARBA" id="ARBA00023015"/>
    </source>
</evidence>
<dbReference type="InterPro" id="IPR011711">
    <property type="entry name" value="GntR_C"/>
</dbReference>
<dbReference type="PANTHER" id="PTHR43537:SF24">
    <property type="entry name" value="GLUCONATE OPERON TRANSCRIPTIONAL REPRESSOR"/>
    <property type="match status" value="1"/>
</dbReference>
<dbReference type="GO" id="GO:0003700">
    <property type="term" value="F:DNA-binding transcription factor activity"/>
    <property type="evidence" value="ECO:0007669"/>
    <property type="project" value="InterPro"/>
</dbReference>
<dbReference type="Proteomes" id="UP000275368">
    <property type="component" value="Chromosome"/>
</dbReference>
<gene>
    <name evidence="4" type="ORF">Back11_19670</name>
</gene>
<dbReference type="AlphaFoldDB" id="A0A3G9IQQ7"/>
<dbReference type="InterPro" id="IPR036390">
    <property type="entry name" value="WH_DNA-bd_sf"/>
</dbReference>
<dbReference type="SMART" id="SM00345">
    <property type="entry name" value="HTH_GNTR"/>
    <property type="match status" value="1"/>
</dbReference>
<dbReference type="OrthoDB" id="9781630at2"/>
<dbReference type="RefSeq" id="WP_125655809.1">
    <property type="nucleotide sequence ID" value="NZ_AP019308.1"/>
</dbReference>
<keyword evidence="3" id="KW-0804">Transcription</keyword>
<keyword evidence="5" id="KW-1185">Reference proteome</keyword>
<evidence type="ECO:0000256" key="2">
    <source>
        <dbReference type="ARBA" id="ARBA00023125"/>
    </source>
</evidence>
<sequence length="230" mass="26360">MATFHFKNQENLSLRQRVMSDIRNAIIQGHLKPGDKLRELDISQQMAISRGPIREALRDLEALGLVVSSPYRETTVADVSKGEVVDLLIPIRLQLEIYALKQIQSNWNDAMYQSLRDIVNSMKEAADNGDLVSLVEADIRFHESIVSSEDSPYTQQIWSGIVNRLRLHFIKNTKLFVDLARVPAEHEELLQALQNEPFERVKELWTQHILQDDCLLCFHDGPSTNDDTIK</sequence>
<name>A0A3G9IQQ7_9BACL</name>
<dbReference type="SMART" id="SM00895">
    <property type="entry name" value="FCD"/>
    <property type="match status" value="1"/>
</dbReference>
<dbReference type="KEGG" id="pbk:Back11_19670"/>
<dbReference type="SUPFAM" id="SSF46785">
    <property type="entry name" value="Winged helix' DNA-binding domain"/>
    <property type="match status" value="1"/>
</dbReference>
<dbReference type="InterPro" id="IPR000524">
    <property type="entry name" value="Tscrpt_reg_HTH_GntR"/>
</dbReference>
<dbReference type="Gene3D" id="1.10.10.10">
    <property type="entry name" value="Winged helix-like DNA-binding domain superfamily/Winged helix DNA-binding domain"/>
    <property type="match status" value="1"/>
</dbReference>
<accession>A0A3G9IQQ7</accession>
<dbReference type="Pfam" id="PF00392">
    <property type="entry name" value="GntR"/>
    <property type="match status" value="1"/>
</dbReference>
<protein>
    <submittedName>
        <fullName evidence="4">GntR family transcriptional regulator</fullName>
    </submittedName>
</protein>
<dbReference type="Pfam" id="PF07729">
    <property type="entry name" value="FCD"/>
    <property type="match status" value="1"/>
</dbReference>
<dbReference type="InterPro" id="IPR036388">
    <property type="entry name" value="WH-like_DNA-bd_sf"/>
</dbReference>
<evidence type="ECO:0000313" key="5">
    <source>
        <dbReference type="Proteomes" id="UP000275368"/>
    </source>
</evidence>
<dbReference type="CDD" id="cd07377">
    <property type="entry name" value="WHTH_GntR"/>
    <property type="match status" value="1"/>
</dbReference>
<organism evidence="4 5">
    <name type="scientific">Paenibacillus baekrokdamisoli</name>
    <dbReference type="NCBI Taxonomy" id="1712516"/>
    <lineage>
        <taxon>Bacteria</taxon>
        <taxon>Bacillati</taxon>
        <taxon>Bacillota</taxon>
        <taxon>Bacilli</taxon>
        <taxon>Bacillales</taxon>
        <taxon>Paenibacillaceae</taxon>
        <taxon>Paenibacillus</taxon>
    </lineage>
</organism>
<keyword evidence="1" id="KW-0805">Transcription regulation</keyword>
<dbReference type="SUPFAM" id="SSF48008">
    <property type="entry name" value="GntR ligand-binding domain-like"/>
    <property type="match status" value="1"/>
</dbReference>
<dbReference type="GO" id="GO:0003677">
    <property type="term" value="F:DNA binding"/>
    <property type="evidence" value="ECO:0007669"/>
    <property type="project" value="UniProtKB-KW"/>
</dbReference>
<dbReference type="PROSITE" id="PS50949">
    <property type="entry name" value="HTH_GNTR"/>
    <property type="match status" value="1"/>
</dbReference>
<keyword evidence="2" id="KW-0238">DNA-binding</keyword>
<reference evidence="4 5" key="1">
    <citation type="submission" date="2018-11" db="EMBL/GenBank/DDBJ databases">
        <title>Complete genome sequence of Paenibacillus baekrokdamisoli strain KCTC 33723.</title>
        <authorList>
            <person name="Kang S.W."/>
            <person name="Lee K.C."/>
            <person name="Kim K.K."/>
            <person name="Kim J.S."/>
            <person name="Kim D.S."/>
            <person name="Ko S.H."/>
            <person name="Yang S.H."/>
            <person name="Lee J.S."/>
        </authorList>
    </citation>
    <scope>NUCLEOTIDE SEQUENCE [LARGE SCALE GENOMIC DNA]</scope>
    <source>
        <strain evidence="4 5">KCTC 33723</strain>
    </source>
</reference>